<keyword evidence="1" id="KW-0812">Transmembrane</keyword>
<keyword evidence="4" id="KW-1185">Reference proteome</keyword>
<dbReference type="InterPro" id="IPR016923">
    <property type="entry name" value="UCP029509"/>
</dbReference>
<protein>
    <submittedName>
        <fullName evidence="3">DUF2231 domain-containing protein</fullName>
    </submittedName>
</protein>
<feature type="transmembrane region" description="Helical" evidence="1">
    <location>
        <begin position="88"/>
        <end position="104"/>
    </location>
</feature>
<dbReference type="OrthoDB" id="2873672at2"/>
<dbReference type="RefSeq" id="WP_120133404.1">
    <property type="nucleotide sequence ID" value="NZ_RAHH01000015.1"/>
</dbReference>
<keyword evidence="1" id="KW-1133">Transmembrane helix</keyword>
<feature type="transmembrane region" description="Helical" evidence="1">
    <location>
        <begin position="110"/>
        <end position="129"/>
    </location>
</feature>
<feature type="transmembrane region" description="Helical" evidence="1">
    <location>
        <begin position="12"/>
        <end position="34"/>
    </location>
</feature>
<proteinExistence type="predicted"/>
<dbReference type="Pfam" id="PF09990">
    <property type="entry name" value="DUF2231"/>
    <property type="match status" value="1"/>
</dbReference>
<reference evidence="3 4" key="1">
    <citation type="submission" date="2018-09" db="EMBL/GenBank/DDBJ databases">
        <authorList>
            <person name="Le Fleche-Mateos A."/>
        </authorList>
    </citation>
    <scope>NUCLEOTIDE SEQUENCE [LARGE SCALE GENOMIC DNA]</scope>
    <source>
        <strain evidence="3 4">DSM 27399</strain>
    </source>
</reference>
<feature type="domain" description="DUF2231" evidence="2">
    <location>
        <begin position="22"/>
        <end position="129"/>
    </location>
</feature>
<dbReference type="PIRSF" id="PIRSF029509">
    <property type="entry name" value="UCP029509"/>
    <property type="match status" value="1"/>
</dbReference>
<dbReference type="Proteomes" id="UP000284908">
    <property type="component" value="Unassembled WGS sequence"/>
</dbReference>
<name>A0A419N873_9GAMM</name>
<gene>
    <name evidence="3" type="ORF">D6C13_14360</name>
</gene>
<sequence>MQTHPNSARRGVATALYELLNPIPLGFFVAAWIFDILYMKTFITLWTDAANWLIVLGLIIAVIPRLINLFQVWTGPKSVSDSALKLHFWLNLMAVVLAIFNAFIHSRDAYAVVPAGVILSTLVVVLLLLGNVQLAFRQPVAGGTLR</sequence>
<organism evidence="3 4">
    <name type="scientific">Rahnella woolbedingensis</name>
    <dbReference type="NCBI Taxonomy" id="1510574"/>
    <lineage>
        <taxon>Bacteria</taxon>
        <taxon>Pseudomonadati</taxon>
        <taxon>Pseudomonadota</taxon>
        <taxon>Gammaproteobacteria</taxon>
        <taxon>Enterobacterales</taxon>
        <taxon>Yersiniaceae</taxon>
        <taxon>Rahnella</taxon>
    </lineage>
</organism>
<evidence type="ECO:0000313" key="3">
    <source>
        <dbReference type="EMBL" id="RJT43457.1"/>
    </source>
</evidence>
<dbReference type="AlphaFoldDB" id="A0A419N873"/>
<comment type="caution">
    <text evidence="3">The sequence shown here is derived from an EMBL/GenBank/DDBJ whole genome shotgun (WGS) entry which is preliminary data.</text>
</comment>
<dbReference type="InterPro" id="IPR019251">
    <property type="entry name" value="DUF2231_TM"/>
</dbReference>
<feature type="transmembrane region" description="Helical" evidence="1">
    <location>
        <begin position="49"/>
        <end position="67"/>
    </location>
</feature>
<keyword evidence="1" id="KW-0472">Membrane</keyword>
<evidence type="ECO:0000313" key="4">
    <source>
        <dbReference type="Proteomes" id="UP000284908"/>
    </source>
</evidence>
<accession>A0A419N873</accession>
<evidence type="ECO:0000256" key="1">
    <source>
        <dbReference type="SAM" id="Phobius"/>
    </source>
</evidence>
<dbReference type="EMBL" id="RAHH01000015">
    <property type="protein sequence ID" value="RJT43457.1"/>
    <property type="molecule type" value="Genomic_DNA"/>
</dbReference>
<evidence type="ECO:0000259" key="2">
    <source>
        <dbReference type="Pfam" id="PF09990"/>
    </source>
</evidence>